<evidence type="ECO:0000259" key="1">
    <source>
        <dbReference type="Pfam" id="PF17753"/>
    </source>
</evidence>
<organism evidence="2 3">
    <name type="scientific">Natrialba swarupiae</name>
    <dbReference type="NCBI Taxonomy" id="2448032"/>
    <lineage>
        <taxon>Archaea</taxon>
        <taxon>Methanobacteriati</taxon>
        <taxon>Methanobacteriota</taxon>
        <taxon>Stenosarchaea group</taxon>
        <taxon>Halobacteria</taxon>
        <taxon>Halobacteriales</taxon>
        <taxon>Natrialbaceae</taxon>
        <taxon>Natrialba</taxon>
    </lineage>
</organism>
<dbReference type="EMBL" id="VTAW01000017">
    <property type="protein sequence ID" value="TYT61501.1"/>
    <property type="molecule type" value="Genomic_DNA"/>
</dbReference>
<reference evidence="2 3" key="1">
    <citation type="submission" date="2019-08" db="EMBL/GenBank/DDBJ databases">
        <title>Archaea genome.</title>
        <authorList>
            <person name="Kajale S."/>
            <person name="Shouche Y."/>
            <person name="Deshpande N."/>
            <person name="Sharma A."/>
        </authorList>
    </citation>
    <scope>NUCLEOTIDE SEQUENCE [LARGE SCALE GENOMIC DNA]</scope>
    <source>
        <strain evidence="2 3">ESP3B_9</strain>
    </source>
</reference>
<comment type="caution">
    <text evidence="2">The sequence shown here is derived from an EMBL/GenBank/DDBJ whole genome shotgun (WGS) entry which is preliminary data.</text>
</comment>
<feature type="domain" description="Beta-mannosidase Ig-fold" evidence="1">
    <location>
        <begin position="46"/>
        <end position="119"/>
    </location>
</feature>
<dbReference type="SUPFAM" id="SSF49303">
    <property type="entry name" value="beta-Galactosidase/glucuronidase domain"/>
    <property type="match status" value="1"/>
</dbReference>
<accession>A0A5D5AR23</accession>
<sequence length="121" mass="13188">MTAVPDDAFGDVPPEWVFVRTEFHPVDDAESYPDFAFVESFKHLELPEPDITVDVEGTDVVLETTDAALFVAVDASPLSGHFSDNYVHLTPGEPVRLSSQGAASESELEEAVSVRSLESTY</sequence>
<proteinExistence type="predicted"/>
<dbReference type="InterPro" id="IPR041625">
    <property type="entry name" value="Beta-mannosidase_Ig"/>
</dbReference>
<dbReference type="InterPro" id="IPR013783">
    <property type="entry name" value="Ig-like_fold"/>
</dbReference>
<dbReference type="RefSeq" id="WP_149081998.1">
    <property type="nucleotide sequence ID" value="NZ_VTAW01000017.1"/>
</dbReference>
<keyword evidence="3" id="KW-1185">Reference proteome</keyword>
<protein>
    <recommendedName>
        <fullName evidence="1">Beta-mannosidase Ig-fold domain-containing protein</fullName>
    </recommendedName>
</protein>
<evidence type="ECO:0000313" key="2">
    <source>
        <dbReference type="EMBL" id="TYT61501.1"/>
    </source>
</evidence>
<dbReference type="InterPro" id="IPR036156">
    <property type="entry name" value="Beta-gal/glucu_dom_sf"/>
</dbReference>
<dbReference type="Proteomes" id="UP000324104">
    <property type="component" value="Unassembled WGS sequence"/>
</dbReference>
<evidence type="ECO:0000313" key="3">
    <source>
        <dbReference type="Proteomes" id="UP000324104"/>
    </source>
</evidence>
<dbReference type="AlphaFoldDB" id="A0A5D5AR23"/>
<dbReference type="Gene3D" id="2.60.40.10">
    <property type="entry name" value="Immunoglobulins"/>
    <property type="match status" value="1"/>
</dbReference>
<name>A0A5D5AR23_9EURY</name>
<gene>
    <name evidence="2" type="ORF">FYC77_13365</name>
</gene>
<dbReference type="Pfam" id="PF17753">
    <property type="entry name" value="Ig_mannosidase"/>
    <property type="match status" value="1"/>
</dbReference>